<name>A0A1V6N443_METAZ</name>
<feature type="binding site" evidence="5">
    <location>
        <begin position="105"/>
        <end position="106"/>
    </location>
    <ligand>
        <name>pyridoxal 5'-phosphate</name>
        <dbReference type="ChEBI" id="CHEBI:597326"/>
    </ligand>
</feature>
<dbReference type="HAMAP" id="MF_01107">
    <property type="entry name" value="ArgD_aminotrans_3"/>
    <property type="match status" value="1"/>
</dbReference>
<dbReference type="GO" id="GO:0005737">
    <property type="term" value="C:cytoplasm"/>
    <property type="evidence" value="ECO:0007669"/>
    <property type="project" value="UniProtKB-SubCell"/>
</dbReference>
<dbReference type="InterPro" id="IPR015422">
    <property type="entry name" value="PyrdxlP-dep_Trfase_small"/>
</dbReference>
<keyword evidence="1 5" id="KW-0032">Aminotransferase</keyword>
<feature type="binding site" evidence="5">
    <location>
        <begin position="217"/>
        <end position="220"/>
    </location>
    <ligand>
        <name>pyridoxal 5'-phosphate</name>
        <dbReference type="ChEBI" id="CHEBI:597326"/>
    </ligand>
</feature>
<comment type="pathway">
    <text evidence="5">Amino-acid biosynthesis; L-arginine biosynthesis; N(2)-acetyl-L-ornithine from L-glutamate: step 4/4.</text>
</comment>
<keyword evidence="5" id="KW-0963">Cytoplasm</keyword>
<feature type="binding site" evidence="5">
    <location>
        <position position="274"/>
    </location>
    <ligand>
        <name>N(2)-acetyl-L-ornithine</name>
        <dbReference type="ChEBI" id="CHEBI:57805"/>
    </ligand>
</feature>
<keyword evidence="2 5" id="KW-0028">Amino-acid biosynthesis</keyword>
<dbReference type="Proteomes" id="UP000191661">
    <property type="component" value="Unassembled WGS sequence"/>
</dbReference>
<dbReference type="Gene3D" id="3.90.1150.10">
    <property type="entry name" value="Aspartate Aminotransferase, domain 1"/>
    <property type="match status" value="1"/>
</dbReference>
<dbReference type="InterPro" id="IPR005814">
    <property type="entry name" value="Aminotrans_3"/>
</dbReference>
<dbReference type="GO" id="GO:0030170">
    <property type="term" value="F:pyridoxal phosphate binding"/>
    <property type="evidence" value="ECO:0007669"/>
    <property type="project" value="InterPro"/>
</dbReference>
<evidence type="ECO:0000256" key="2">
    <source>
        <dbReference type="ARBA" id="ARBA00022605"/>
    </source>
</evidence>
<dbReference type="InterPro" id="IPR050103">
    <property type="entry name" value="Class-III_PLP-dep_AT"/>
</dbReference>
<dbReference type="NCBIfam" id="NF002325">
    <property type="entry name" value="PRK01278.1"/>
    <property type="match status" value="1"/>
</dbReference>
<evidence type="ECO:0000313" key="6">
    <source>
        <dbReference type="EMBL" id="OQD59470.1"/>
    </source>
</evidence>
<feature type="modified residue" description="N6-(pyridoxal phosphate)lysine" evidence="5">
    <location>
        <position position="246"/>
    </location>
</feature>
<dbReference type="UniPathway" id="UPA00068">
    <property type="reaction ID" value="UER00109"/>
</dbReference>
<evidence type="ECO:0000256" key="5">
    <source>
        <dbReference type="HAMAP-Rule" id="MF_01107"/>
    </source>
</evidence>
<dbReference type="Pfam" id="PF00202">
    <property type="entry name" value="Aminotran_3"/>
    <property type="match status" value="1"/>
</dbReference>
<dbReference type="EC" id="2.6.1.11" evidence="5"/>
<comment type="subunit">
    <text evidence="5">Homodimer.</text>
</comment>
<dbReference type="GO" id="GO:0006526">
    <property type="term" value="P:L-arginine biosynthetic process"/>
    <property type="evidence" value="ECO:0007669"/>
    <property type="project" value="UniProtKB-UniRule"/>
</dbReference>
<dbReference type="PIRSF" id="PIRSF000521">
    <property type="entry name" value="Transaminase_4ab_Lys_Orn"/>
    <property type="match status" value="1"/>
</dbReference>
<dbReference type="NCBIfam" id="TIGR00707">
    <property type="entry name" value="argD"/>
    <property type="match status" value="1"/>
</dbReference>
<dbReference type="EMBL" id="JXMW01000003">
    <property type="protein sequence ID" value="OQD59470.1"/>
    <property type="molecule type" value="Genomic_DNA"/>
</dbReference>
<comment type="subcellular location">
    <subcellularLocation>
        <location evidence="5">Cytoplasm</location>
    </subcellularLocation>
</comment>
<proteinExistence type="inferred from homology"/>
<evidence type="ECO:0000256" key="3">
    <source>
        <dbReference type="ARBA" id="ARBA00022679"/>
    </source>
</evidence>
<comment type="caution">
    <text evidence="6">The sequence shown here is derived from an EMBL/GenBank/DDBJ whole genome shotgun (WGS) entry which is preliminary data.</text>
</comment>
<keyword evidence="3 5" id="KW-0808">Transferase</keyword>
<dbReference type="PANTHER" id="PTHR11986:SF79">
    <property type="entry name" value="ACETYLORNITHINE AMINOTRANSFERASE, MITOCHONDRIAL"/>
    <property type="match status" value="1"/>
</dbReference>
<comment type="cofactor">
    <cofactor evidence="5">
        <name>pyridoxal 5'-phosphate</name>
        <dbReference type="ChEBI" id="CHEBI:597326"/>
    </cofactor>
    <text evidence="5">Binds 1 pyridoxal phosphate per subunit.</text>
</comment>
<evidence type="ECO:0000256" key="4">
    <source>
        <dbReference type="ARBA" id="ARBA00022898"/>
    </source>
</evidence>
<dbReference type="InterPro" id="IPR049704">
    <property type="entry name" value="Aminotrans_3_PPA_site"/>
</dbReference>
<keyword evidence="4 5" id="KW-0663">Pyridoxal phosphate</keyword>
<gene>
    <name evidence="5 6" type="primary">argD</name>
    <name evidence="6" type="ORF">MBBAR_3c01260</name>
</gene>
<dbReference type="CDD" id="cd00610">
    <property type="entry name" value="OAT_like"/>
    <property type="match status" value="1"/>
</dbReference>
<dbReference type="InterPro" id="IPR004636">
    <property type="entry name" value="AcOrn/SuccOrn_fam"/>
</dbReference>
<dbReference type="SUPFAM" id="SSF53383">
    <property type="entry name" value="PLP-dependent transferases"/>
    <property type="match status" value="1"/>
</dbReference>
<feature type="binding site" evidence="5">
    <location>
        <position position="132"/>
    </location>
    <ligand>
        <name>pyridoxal 5'-phosphate</name>
        <dbReference type="ChEBI" id="CHEBI:597326"/>
    </ligand>
</feature>
<feature type="binding site" evidence="5">
    <location>
        <position position="275"/>
    </location>
    <ligand>
        <name>pyridoxal 5'-phosphate</name>
        <dbReference type="ChEBI" id="CHEBI:597326"/>
    </ligand>
</feature>
<reference evidence="6 7" key="1">
    <citation type="submission" date="2014-12" db="EMBL/GenBank/DDBJ databases">
        <title>Genome sequence of Methanobrevibacter arboriphilicus DH1, DSM1125.</title>
        <authorList>
            <person name="Poehlein A."/>
            <person name="Thauer R.K."/>
            <person name="Seedorf H."/>
            <person name="Daniel R."/>
        </authorList>
    </citation>
    <scope>NUCLEOTIDE SEQUENCE [LARGE SCALE GENOMIC DNA]</scope>
    <source>
        <strain evidence="6 7">DH1</strain>
    </source>
</reference>
<dbReference type="Gene3D" id="3.40.640.10">
    <property type="entry name" value="Type I PLP-dependent aspartate aminotransferase-like (Major domain)"/>
    <property type="match status" value="1"/>
</dbReference>
<dbReference type="PROSITE" id="PS00600">
    <property type="entry name" value="AA_TRANSFER_CLASS_3"/>
    <property type="match status" value="1"/>
</dbReference>
<comment type="miscellaneous">
    <text evidence="5">May also have succinyldiaminopimelate aminotransferase activity, thus carrying out the corresponding step in lysine biosynthesis.</text>
</comment>
<dbReference type="FunFam" id="3.40.640.10:FF:000004">
    <property type="entry name" value="Acetylornithine aminotransferase"/>
    <property type="match status" value="1"/>
</dbReference>
<dbReference type="OrthoDB" id="85346at2157"/>
<keyword evidence="5" id="KW-0055">Arginine biosynthesis</keyword>
<comment type="similarity">
    <text evidence="5">Belongs to the class-III pyridoxal-phosphate-dependent aminotransferase family. ArgD subfamily.</text>
</comment>
<comment type="catalytic activity">
    <reaction evidence="5">
        <text>N(2)-acetyl-L-ornithine + 2-oxoglutarate = N-acetyl-L-glutamate 5-semialdehyde + L-glutamate</text>
        <dbReference type="Rhea" id="RHEA:18049"/>
        <dbReference type="ChEBI" id="CHEBI:16810"/>
        <dbReference type="ChEBI" id="CHEBI:29123"/>
        <dbReference type="ChEBI" id="CHEBI:29985"/>
        <dbReference type="ChEBI" id="CHEBI:57805"/>
        <dbReference type="EC" id="2.6.1.11"/>
    </reaction>
</comment>
<accession>A0A1V6N443</accession>
<dbReference type="AlphaFoldDB" id="A0A1V6N443"/>
<organism evidence="6 7">
    <name type="scientific">Methanobrevibacter arboriphilus JCM 13429 = DSM 1125</name>
    <dbReference type="NCBI Taxonomy" id="1300164"/>
    <lineage>
        <taxon>Archaea</taxon>
        <taxon>Methanobacteriati</taxon>
        <taxon>Methanobacteriota</taxon>
        <taxon>Methanomada group</taxon>
        <taxon>Methanobacteria</taxon>
        <taxon>Methanobacteriales</taxon>
        <taxon>Methanobacteriaceae</taxon>
        <taxon>Methanobrevibacter</taxon>
    </lineage>
</organism>
<dbReference type="InterPro" id="IPR015424">
    <property type="entry name" value="PyrdxlP-dep_Trfase"/>
</dbReference>
<dbReference type="PANTHER" id="PTHR11986">
    <property type="entry name" value="AMINOTRANSFERASE CLASS III"/>
    <property type="match status" value="1"/>
</dbReference>
<evidence type="ECO:0000313" key="7">
    <source>
        <dbReference type="Proteomes" id="UP000191661"/>
    </source>
</evidence>
<evidence type="ECO:0000256" key="1">
    <source>
        <dbReference type="ARBA" id="ARBA00022576"/>
    </source>
</evidence>
<dbReference type="GO" id="GO:0003992">
    <property type="term" value="F:N2-acetyl-L-ornithine:2-oxoglutarate 5-aminotransferase activity"/>
    <property type="evidence" value="ECO:0007669"/>
    <property type="project" value="UniProtKB-UniRule"/>
</dbReference>
<protein>
    <recommendedName>
        <fullName evidence="5">Acetylornithine aminotransferase</fullName>
        <shortName evidence="5">ACOAT</shortName>
        <ecNumber evidence="5">2.6.1.11</ecNumber>
    </recommendedName>
</protein>
<keyword evidence="7" id="KW-1185">Reference proteome</keyword>
<dbReference type="InterPro" id="IPR015421">
    <property type="entry name" value="PyrdxlP-dep_Trfase_major"/>
</dbReference>
<sequence>MNNKEIIDLDSKYIMQTYGRQPIALNHGNRATLWDADGNEYLDFFAGIAVNVLGQSHPKVIEAIQKQAEKLIHVSNVYYTEEQVKLAKKLAEITIFDRVFFTNSGAEANEGAIKLARKFTGKGEIIATNNSFHGRTLVTVTATGQDKYKEPFKPLPSGFTHVPFGDSNAIANAITDDTAAVLIEAIQGEGGIVVPPEKYLKEVEAICREKEVLLILDEVQTGFGRTGKMFAYELFGIKPDIMTIAKALGNGYPIGGLLARGKVAEGFDYGDHGSTFGGNPLGCAVALTVIETIKDENLLENSKNLGNYLKNEFINLNEKYDCITDVRGFGLFLAIELDRDSSEITNKMRERGFLINSTAGNVLRFAPPLIITKEEIDKMILDLDQVFSEI</sequence>
<dbReference type="RefSeq" id="WP_080459699.1">
    <property type="nucleotide sequence ID" value="NZ_JXMW01000003.1"/>
</dbReference>
<dbReference type="GO" id="GO:0042802">
    <property type="term" value="F:identical protein binding"/>
    <property type="evidence" value="ECO:0007669"/>
    <property type="project" value="TreeGrafter"/>
</dbReference>
<feature type="binding site" evidence="5">
    <location>
        <position position="135"/>
    </location>
    <ligand>
        <name>N(2)-acetyl-L-ornithine</name>
        <dbReference type="ChEBI" id="CHEBI:57805"/>
    </ligand>
</feature>
<dbReference type="NCBIfam" id="NF002874">
    <property type="entry name" value="PRK03244.1"/>
    <property type="match status" value="1"/>
</dbReference>